<dbReference type="SMART" id="SM00365">
    <property type="entry name" value="LRR_SD22"/>
    <property type="match status" value="4"/>
</dbReference>
<keyword evidence="5" id="KW-0282">Flagellum</keyword>
<feature type="coiled-coil region" evidence="12">
    <location>
        <begin position="204"/>
        <end position="248"/>
    </location>
</feature>
<evidence type="ECO:0000256" key="10">
    <source>
        <dbReference type="ARBA" id="ARBA00038378"/>
    </source>
</evidence>
<dbReference type="Gene3D" id="3.80.10.10">
    <property type="entry name" value="Ribonuclease Inhibitor"/>
    <property type="match status" value="1"/>
</dbReference>
<keyword evidence="2" id="KW-0963">Cytoplasm</keyword>
<gene>
    <name evidence="13" type="ORF">JKP88DRAFT_269459</name>
</gene>
<dbReference type="AlphaFoldDB" id="A0A835Z751"/>
<proteinExistence type="inferred from homology"/>
<comment type="subcellular location">
    <subcellularLocation>
        <location evidence="1">Cytoplasm</location>
        <location evidence="1">Cytoskeleton</location>
        <location evidence="1">Flagellum axoneme</location>
    </subcellularLocation>
</comment>
<dbReference type="PANTHER" id="PTHR45973">
    <property type="entry name" value="PROTEIN PHOSPHATASE 1 REGULATORY SUBUNIT SDS22-RELATED"/>
    <property type="match status" value="1"/>
</dbReference>
<evidence type="ECO:0000256" key="8">
    <source>
        <dbReference type="ARBA" id="ARBA00023212"/>
    </source>
</evidence>
<dbReference type="Proteomes" id="UP000664859">
    <property type="component" value="Unassembled WGS sequence"/>
</dbReference>
<evidence type="ECO:0000256" key="2">
    <source>
        <dbReference type="ARBA" id="ARBA00022490"/>
    </source>
</evidence>
<dbReference type="GO" id="GO:0005929">
    <property type="term" value="C:cilium"/>
    <property type="evidence" value="ECO:0007669"/>
    <property type="project" value="TreeGrafter"/>
</dbReference>
<evidence type="ECO:0000256" key="11">
    <source>
        <dbReference type="ARBA" id="ARBA00040950"/>
    </source>
</evidence>
<protein>
    <recommendedName>
        <fullName evidence="11">Dynein regulatory complex subunit 3</fullName>
    </recommendedName>
</protein>
<keyword evidence="8" id="KW-0206">Cytoskeleton</keyword>
<dbReference type="Pfam" id="PF14580">
    <property type="entry name" value="LRR_9"/>
    <property type="match status" value="1"/>
</dbReference>
<evidence type="ECO:0000256" key="1">
    <source>
        <dbReference type="ARBA" id="ARBA00004611"/>
    </source>
</evidence>
<dbReference type="EMBL" id="JAFCMP010000068">
    <property type="protein sequence ID" value="KAG5188451.1"/>
    <property type="molecule type" value="Genomic_DNA"/>
</dbReference>
<keyword evidence="9" id="KW-0966">Cell projection</keyword>
<dbReference type="InterPro" id="IPR050576">
    <property type="entry name" value="Cilia_flagella_integrity"/>
</dbReference>
<evidence type="ECO:0000313" key="14">
    <source>
        <dbReference type="Proteomes" id="UP000664859"/>
    </source>
</evidence>
<dbReference type="SUPFAM" id="SSF52075">
    <property type="entry name" value="Outer arm dynein light chain 1"/>
    <property type="match status" value="1"/>
</dbReference>
<sequence>MVLPPQDPHHGVEAAVIDEEMIASALIDESGGDQNMTSMATFELAQVVSAASTLRLSYKHILKIDNLQGFSSLTKLCLDNNMIERVCNLGHLVHLRWLDLSFNCIQKIEGLSGLTALEDCSLYSNKIVEIEGLEACKGLQCLSLGRNLISGLDNVIKLRQFPRLQLVNLEGNPVCKEADYRFTALAYLKAMKFHDYTMVDPSEVEQAREQFQDELLDLQEKEALEEEKQAREEAAAREEAELKRANLLVAKTLFGEMFAADTEMSKLRHLPGIDEIAEQFKAHVAAAADAFRGAGLERASAKAEQVRLFESATESVRRDYSERSIGMIEEFTRKKKRVFRDVSAKGPVEASEAGDALKEDLNALETALMDLEMYQVEQQSELLGEFEGKYGELKAQCFELQQAFFRACEGHEETYYLSVGQLAQDMLDRASRNELPEDLPDDLGNLLMDRDVCMTSVVGSHDAHVGKLLAREDETRAAEARNMADIVDGYSRAELQRNRRRIMELREFFEANRRQLAEFLSRKLQDDYEDGDG</sequence>
<keyword evidence="6 12" id="KW-0175">Coiled coil</keyword>
<comment type="similarity">
    <text evidence="10">Belongs to the DRC3 family.</text>
</comment>
<reference evidence="13" key="1">
    <citation type="submission" date="2021-02" db="EMBL/GenBank/DDBJ databases">
        <title>First Annotated Genome of the Yellow-green Alga Tribonema minus.</title>
        <authorList>
            <person name="Mahan K.M."/>
        </authorList>
    </citation>
    <scope>NUCLEOTIDE SEQUENCE</scope>
    <source>
        <strain evidence="13">UTEX B ZZ1240</strain>
    </source>
</reference>
<evidence type="ECO:0000256" key="9">
    <source>
        <dbReference type="ARBA" id="ARBA00023273"/>
    </source>
</evidence>
<comment type="caution">
    <text evidence="13">The sequence shown here is derived from an EMBL/GenBank/DDBJ whole genome shotgun (WGS) entry which is preliminary data.</text>
</comment>
<keyword evidence="3" id="KW-0433">Leucine-rich repeat</keyword>
<evidence type="ECO:0000256" key="6">
    <source>
        <dbReference type="ARBA" id="ARBA00023054"/>
    </source>
</evidence>
<evidence type="ECO:0000256" key="4">
    <source>
        <dbReference type="ARBA" id="ARBA00022737"/>
    </source>
</evidence>
<name>A0A835Z751_9STRA</name>
<keyword evidence="14" id="KW-1185">Reference proteome</keyword>
<keyword evidence="7" id="KW-0969">Cilium</keyword>
<dbReference type="InterPro" id="IPR001611">
    <property type="entry name" value="Leu-rich_rpt"/>
</dbReference>
<evidence type="ECO:0000313" key="13">
    <source>
        <dbReference type="EMBL" id="KAG5188451.1"/>
    </source>
</evidence>
<dbReference type="OrthoDB" id="266138at2759"/>
<accession>A0A835Z751</accession>
<dbReference type="PANTHER" id="PTHR45973:SF12">
    <property type="entry name" value="DYNEIN REGULATORY COMPLEX SUBUNIT 3"/>
    <property type="match status" value="1"/>
</dbReference>
<keyword evidence="4" id="KW-0677">Repeat</keyword>
<evidence type="ECO:0000256" key="3">
    <source>
        <dbReference type="ARBA" id="ARBA00022614"/>
    </source>
</evidence>
<organism evidence="13 14">
    <name type="scientific">Tribonema minus</name>
    <dbReference type="NCBI Taxonomy" id="303371"/>
    <lineage>
        <taxon>Eukaryota</taxon>
        <taxon>Sar</taxon>
        <taxon>Stramenopiles</taxon>
        <taxon>Ochrophyta</taxon>
        <taxon>PX clade</taxon>
        <taxon>Xanthophyceae</taxon>
        <taxon>Tribonematales</taxon>
        <taxon>Tribonemataceae</taxon>
        <taxon>Tribonema</taxon>
    </lineage>
</organism>
<dbReference type="InterPro" id="IPR032675">
    <property type="entry name" value="LRR_dom_sf"/>
</dbReference>
<evidence type="ECO:0000256" key="12">
    <source>
        <dbReference type="SAM" id="Coils"/>
    </source>
</evidence>
<dbReference type="PROSITE" id="PS51450">
    <property type="entry name" value="LRR"/>
    <property type="match status" value="3"/>
</dbReference>
<evidence type="ECO:0000256" key="7">
    <source>
        <dbReference type="ARBA" id="ARBA00023069"/>
    </source>
</evidence>
<evidence type="ECO:0000256" key="5">
    <source>
        <dbReference type="ARBA" id="ARBA00022846"/>
    </source>
</evidence>